<accession>A0A540VRY8</accession>
<dbReference type="PANTHER" id="PTHR36573:SF1">
    <property type="entry name" value="INTERMEMBRANE PHOSPHOLIPID TRANSPORT SYSTEM BINDING PROTEIN MLAC"/>
    <property type="match status" value="1"/>
</dbReference>
<dbReference type="InterPro" id="IPR008869">
    <property type="entry name" value="MlaC/ttg2D"/>
</dbReference>
<proteinExistence type="predicted"/>
<feature type="chain" id="PRO_5022070590" evidence="1">
    <location>
        <begin position="26"/>
        <end position="225"/>
    </location>
</feature>
<dbReference type="Pfam" id="PF05494">
    <property type="entry name" value="MlaC"/>
    <property type="match status" value="1"/>
</dbReference>
<dbReference type="Gene3D" id="3.10.450.710">
    <property type="entry name" value="Tgt2/MlaC"/>
    <property type="match status" value="1"/>
</dbReference>
<gene>
    <name evidence="2" type="ORF">FKY71_08250</name>
</gene>
<comment type="caution">
    <text evidence="2">The sequence shown here is derived from an EMBL/GenBank/DDBJ whole genome shotgun (WGS) entry which is preliminary data.</text>
</comment>
<organism evidence="2 3">
    <name type="scientific">Spiribacter salinus</name>
    <dbReference type="NCBI Taxonomy" id="1335746"/>
    <lineage>
        <taxon>Bacteria</taxon>
        <taxon>Pseudomonadati</taxon>
        <taxon>Pseudomonadota</taxon>
        <taxon>Gammaproteobacteria</taxon>
        <taxon>Chromatiales</taxon>
        <taxon>Ectothiorhodospiraceae</taxon>
        <taxon>Spiribacter</taxon>
    </lineage>
</organism>
<evidence type="ECO:0000256" key="1">
    <source>
        <dbReference type="SAM" id="SignalP"/>
    </source>
</evidence>
<dbReference type="EMBL" id="VIFK01000056">
    <property type="protein sequence ID" value="TQE99521.1"/>
    <property type="molecule type" value="Genomic_DNA"/>
</dbReference>
<dbReference type="AlphaFoldDB" id="A0A540VRY8"/>
<reference evidence="2 3" key="1">
    <citation type="submission" date="2019-06" db="EMBL/GenBank/DDBJ databases">
        <title>Metagenome assembled Genome of Spiribacter salinus SL48-SHIP from the microbial mat of Salt Lake 48 (Novosibirsk region, Russia).</title>
        <authorList>
            <person name="Shipova A."/>
            <person name="Rozanov A.S."/>
            <person name="Bryanskaya A.V."/>
            <person name="Peltek S.E."/>
        </authorList>
    </citation>
    <scope>NUCLEOTIDE SEQUENCE [LARGE SCALE GENOMIC DNA]</scope>
    <source>
        <strain evidence="2">SL48-SHIP-2</strain>
    </source>
</reference>
<keyword evidence="1" id="KW-0732">Signal</keyword>
<protein>
    <submittedName>
        <fullName evidence="2">ABC transporter substrate-binding protein</fullName>
    </submittedName>
</protein>
<sequence length="225" mass="25137">MLSIHNAVRAVALLALMLGFSVAGAADKQSVDNEDPEAVVSQVVSNALDVLAEDIDRLTDDEDAGRAFFDEQVLPWLDTDLMARFTMGRVARQASDEEIKRFTRALETRVANLYTSSLESYASEAEDFAENGEIDLRTVSQKDDRAVISAQISSPQLERTTLRIQLHRRDHRWRVFDVETSGVSMLLVFRDALRSAAQDDEVEAMIAALEEGTVEVEEAWEDETN</sequence>
<dbReference type="Proteomes" id="UP000315400">
    <property type="component" value="Unassembled WGS sequence"/>
</dbReference>
<feature type="signal peptide" evidence="1">
    <location>
        <begin position="1"/>
        <end position="25"/>
    </location>
</feature>
<evidence type="ECO:0000313" key="3">
    <source>
        <dbReference type="Proteomes" id="UP000315400"/>
    </source>
</evidence>
<dbReference type="InterPro" id="IPR042245">
    <property type="entry name" value="Tgt2/MlaC_sf"/>
</dbReference>
<dbReference type="PANTHER" id="PTHR36573">
    <property type="entry name" value="INTERMEMBRANE PHOSPHOLIPID TRANSPORT SYSTEM BINDING PROTEIN MLAC"/>
    <property type="match status" value="1"/>
</dbReference>
<dbReference type="STRING" id="1260251.SPISAL_01830"/>
<name>A0A540VRY8_9GAMM</name>
<evidence type="ECO:0000313" key="2">
    <source>
        <dbReference type="EMBL" id="TQE99521.1"/>
    </source>
</evidence>